<evidence type="ECO:0000313" key="9">
    <source>
        <dbReference type="EMBL" id="OGH67057.1"/>
    </source>
</evidence>
<keyword evidence="5" id="KW-0234">DNA repair</keyword>
<dbReference type="InterPro" id="IPR036286">
    <property type="entry name" value="LexA/Signal_pep-like_sf"/>
</dbReference>
<keyword evidence="4 7" id="KW-0068">Autocatalytic cleavage</keyword>
<dbReference type="GO" id="GO:0003677">
    <property type="term" value="F:DNA binding"/>
    <property type="evidence" value="ECO:0007669"/>
    <property type="project" value="InterPro"/>
</dbReference>
<sequence length="193" mass="21818">MTQNLYEQRKDQLLHYYRENKRLPSYSELTEVFGVKSTGSLHTYVEKFIEEGLVVKSENGNLIPTPKLYGVRILGSIQAGFPALAEEQVVDAICLNDLLIHDPSSTYLLKVDGDSMKDVGVMRGDMVIVNRSVNPRAGDMVVAEIDYEWTLKFLMKKGAQMFLRAANKKYPDLYPKQQLRVGGVVTGVVRKFI</sequence>
<evidence type="ECO:0000256" key="7">
    <source>
        <dbReference type="RuleBase" id="RU003991"/>
    </source>
</evidence>
<evidence type="ECO:0000256" key="3">
    <source>
        <dbReference type="ARBA" id="ARBA00022801"/>
    </source>
</evidence>
<keyword evidence="2" id="KW-0227">DNA damage</keyword>
<dbReference type="Pfam" id="PF00717">
    <property type="entry name" value="Peptidase_S24"/>
    <property type="match status" value="1"/>
</dbReference>
<dbReference type="PRINTS" id="PR00726">
    <property type="entry name" value="LEXASERPTASE"/>
</dbReference>
<dbReference type="GO" id="GO:0006281">
    <property type="term" value="P:DNA repair"/>
    <property type="evidence" value="ECO:0007669"/>
    <property type="project" value="UniProtKB-KW"/>
</dbReference>
<reference evidence="9 10" key="1">
    <citation type="journal article" date="2016" name="Nat. Commun.">
        <title>Thousands of microbial genomes shed light on interconnected biogeochemical processes in an aquifer system.</title>
        <authorList>
            <person name="Anantharaman K."/>
            <person name="Brown C.T."/>
            <person name="Hug L.A."/>
            <person name="Sharon I."/>
            <person name="Castelle C.J."/>
            <person name="Probst A.J."/>
            <person name="Thomas B.C."/>
            <person name="Singh A."/>
            <person name="Wilkins M.J."/>
            <person name="Karaoz U."/>
            <person name="Brodie E.L."/>
            <person name="Williams K.H."/>
            <person name="Hubbard S.S."/>
            <person name="Banfield J.F."/>
        </authorList>
    </citation>
    <scope>NUCLEOTIDE SEQUENCE [LARGE SCALE GENOMIC DNA]</scope>
</reference>
<feature type="domain" description="Peptidase S24/S26A/S26B/S26C" evidence="8">
    <location>
        <begin position="73"/>
        <end position="185"/>
    </location>
</feature>
<dbReference type="InterPro" id="IPR006197">
    <property type="entry name" value="Peptidase_S24_LexA"/>
</dbReference>
<dbReference type="Proteomes" id="UP000178742">
    <property type="component" value="Unassembled WGS sequence"/>
</dbReference>
<evidence type="ECO:0000256" key="4">
    <source>
        <dbReference type="ARBA" id="ARBA00022813"/>
    </source>
</evidence>
<dbReference type="InterPro" id="IPR015927">
    <property type="entry name" value="Peptidase_S24_S26A/B/C"/>
</dbReference>
<dbReference type="PANTHER" id="PTHR33516:SF2">
    <property type="entry name" value="LEXA REPRESSOR-RELATED"/>
    <property type="match status" value="1"/>
</dbReference>
<dbReference type="CDD" id="cd06529">
    <property type="entry name" value="S24_LexA-like"/>
    <property type="match status" value="1"/>
</dbReference>
<dbReference type="GO" id="GO:0016787">
    <property type="term" value="F:hydrolase activity"/>
    <property type="evidence" value="ECO:0007669"/>
    <property type="project" value="UniProtKB-KW"/>
</dbReference>
<name>A0A1F6M5W6_9BACT</name>
<dbReference type="InterPro" id="IPR050077">
    <property type="entry name" value="LexA_repressor"/>
</dbReference>
<keyword evidence="6" id="KW-0742">SOS response</keyword>
<dbReference type="Gene3D" id="1.10.10.10">
    <property type="entry name" value="Winged helix-like DNA-binding domain superfamily/Winged helix DNA-binding domain"/>
    <property type="match status" value="1"/>
</dbReference>
<keyword evidence="3 7" id="KW-0378">Hydrolase</keyword>
<dbReference type="SUPFAM" id="SSF46785">
    <property type="entry name" value="Winged helix' DNA-binding domain"/>
    <property type="match status" value="1"/>
</dbReference>
<dbReference type="Gene3D" id="2.10.109.10">
    <property type="entry name" value="Umud Fragment, subunit A"/>
    <property type="match status" value="1"/>
</dbReference>
<dbReference type="STRING" id="1798676.A3B90_00510"/>
<dbReference type="InterPro" id="IPR036388">
    <property type="entry name" value="WH-like_DNA-bd_sf"/>
</dbReference>
<accession>A0A1F6M5W6</accession>
<evidence type="ECO:0000313" key="10">
    <source>
        <dbReference type="Proteomes" id="UP000178742"/>
    </source>
</evidence>
<comment type="caution">
    <text evidence="9">The sequence shown here is derived from an EMBL/GenBank/DDBJ whole genome shotgun (WGS) entry which is preliminary data.</text>
</comment>
<dbReference type="SUPFAM" id="SSF51306">
    <property type="entry name" value="LexA/Signal peptidase"/>
    <property type="match status" value="1"/>
</dbReference>
<evidence type="ECO:0000256" key="6">
    <source>
        <dbReference type="ARBA" id="ARBA00023236"/>
    </source>
</evidence>
<gene>
    <name evidence="9" type="ORF">A3B90_00510</name>
</gene>
<dbReference type="GO" id="GO:0009432">
    <property type="term" value="P:SOS response"/>
    <property type="evidence" value="ECO:0007669"/>
    <property type="project" value="UniProtKB-KW"/>
</dbReference>
<proteinExistence type="inferred from homology"/>
<protein>
    <recommendedName>
        <fullName evidence="8">Peptidase S24/S26A/S26B/S26C domain-containing protein</fullName>
    </recommendedName>
</protein>
<evidence type="ECO:0000256" key="2">
    <source>
        <dbReference type="ARBA" id="ARBA00022763"/>
    </source>
</evidence>
<dbReference type="PANTHER" id="PTHR33516">
    <property type="entry name" value="LEXA REPRESSOR"/>
    <property type="match status" value="1"/>
</dbReference>
<dbReference type="InterPro" id="IPR039418">
    <property type="entry name" value="LexA-like"/>
</dbReference>
<evidence type="ECO:0000259" key="8">
    <source>
        <dbReference type="Pfam" id="PF00717"/>
    </source>
</evidence>
<dbReference type="InterPro" id="IPR036390">
    <property type="entry name" value="WH_DNA-bd_sf"/>
</dbReference>
<dbReference type="EMBL" id="MFPX01000007">
    <property type="protein sequence ID" value="OGH67057.1"/>
    <property type="molecule type" value="Genomic_DNA"/>
</dbReference>
<comment type="similarity">
    <text evidence="1 7">Belongs to the peptidase S24 family.</text>
</comment>
<evidence type="ECO:0000256" key="5">
    <source>
        <dbReference type="ARBA" id="ARBA00023204"/>
    </source>
</evidence>
<evidence type="ECO:0000256" key="1">
    <source>
        <dbReference type="ARBA" id="ARBA00007484"/>
    </source>
</evidence>
<dbReference type="AlphaFoldDB" id="A0A1F6M5W6"/>
<dbReference type="GO" id="GO:0006355">
    <property type="term" value="P:regulation of DNA-templated transcription"/>
    <property type="evidence" value="ECO:0007669"/>
    <property type="project" value="InterPro"/>
</dbReference>
<organism evidence="9 10">
    <name type="scientific">Candidatus Magasanikbacteria bacterium RIFCSPHIGHO2_02_FULL_41_13</name>
    <dbReference type="NCBI Taxonomy" id="1798676"/>
    <lineage>
        <taxon>Bacteria</taxon>
        <taxon>Candidatus Magasanikiibacteriota</taxon>
    </lineage>
</organism>